<dbReference type="GO" id="GO:0010828">
    <property type="term" value="P:positive regulation of D-glucose transmembrane transport"/>
    <property type="evidence" value="ECO:0007669"/>
    <property type="project" value="TreeGrafter"/>
</dbReference>
<dbReference type="PANTHER" id="PTHR37412">
    <property type="entry name" value="C2 DOMAIN-CONTAINING PROTEIN 5"/>
    <property type="match status" value="1"/>
</dbReference>
<name>A0A0D6M5V5_9BILA</name>
<dbReference type="AlphaFoldDB" id="A0A0D6M5V5"/>
<dbReference type="GO" id="GO:0005544">
    <property type="term" value="F:calcium-dependent phospholipid binding"/>
    <property type="evidence" value="ECO:0007669"/>
    <property type="project" value="InterPro"/>
</dbReference>
<dbReference type="InterPro" id="IPR035892">
    <property type="entry name" value="C2_domain_sf"/>
</dbReference>
<dbReference type="GO" id="GO:0005886">
    <property type="term" value="C:plasma membrane"/>
    <property type="evidence" value="ECO:0007669"/>
    <property type="project" value="TreeGrafter"/>
</dbReference>
<dbReference type="EMBL" id="KE124793">
    <property type="protein sequence ID" value="EPB79510.1"/>
    <property type="molecule type" value="Genomic_DNA"/>
</dbReference>
<sequence>MLIPVCCDRLPIRLEVAVISAKGLPIMNKSINSTDAFVEIRFADEVQKTEVVTSLNPQWDSELFPFDTDEKQLVECWLQFRVMDHDTYSANDAIGRVNLDCNILVEKMRMQEVERLDEVHILPIYDTLNGGFEPSIVIGLGNRGELTFRIKLQLLVDTDFKNYVQILSGYQVPFDYRVIEIVGLMHELKSEKDPDYEWLDRIRTPKATNEARQSAIRDALRSAAVSLAHKVNKHQCNLICGYQEYLDVEGSSTDLFTVRVLGTALRIEKGKYAGIWNDRVSFPIMSLSEIPGNRQCGIGAIVAVRAVHILEDDDEEPEATRKSWWNELRSELHQQAVAVGCNVVIGYSEQFAVNDGIALLGCSGTAVVMGREEEATLIGCKTLADSELNDKSKNLQETRERRTESSARLPILCSRFHTPLQAGRTPFNVTTHVCSTCKTGSVTDFLISTTSCPPPHYLLGPKLFIQVSVTKKIATDPDEAEDYATEVSNVLPFADHDLFNNLMGEAKSLNPNANAVFDVHCTYSLSDSMLVSVVTGVLVRLACLPRDVSVSPSLSNVLSFTNLQRYNDARRFSWGTVREAIRFKPSVTPGISLKILNLKPPNPDLDESASSKNRLRLNTFVGKIRRRQHEKEYVSHMVFERHLSASIGLLDPTTACNSNSIAGVHLSPSLSNALLIKDRGEHMRILTRWSDVFIREDLTNNIKDSQSVDSFVTNALDERLSMARCVAAVGGGGSLTGGSVGSGYNFGSALSCLRIASPQFNVAKEHAHMIMLMSCDVNCYE</sequence>
<accession>A0A0D6M5V5</accession>
<reference evidence="2 3" key="1">
    <citation type="submission" date="2013-05" db="EMBL/GenBank/DDBJ databases">
        <title>Draft genome of the parasitic nematode Anyclostoma ceylanicum.</title>
        <authorList>
            <person name="Mitreva M."/>
        </authorList>
    </citation>
    <scope>NUCLEOTIDE SEQUENCE [LARGE SCALE GENOMIC DNA]</scope>
</reference>
<evidence type="ECO:0000313" key="3">
    <source>
        <dbReference type="Proteomes" id="UP000054495"/>
    </source>
</evidence>
<organism evidence="2 3">
    <name type="scientific">Ancylostoma ceylanicum</name>
    <dbReference type="NCBI Taxonomy" id="53326"/>
    <lineage>
        <taxon>Eukaryota</taxon>
        <taxon>Metazoa</taxon>
        <taxon>Ecdysozoa</taxon>
        <taxon>Nematoda</taxon>
        <taxon>Chromadorea</taxon>
        <taxon>Rhabditida</taxon>
        <taxon>Rhabditina</taxon>
        <taxon>Rhabditomorpha</taxon>
        <taxon>Strongyloidea</taxon>
        <taxon>Ancylostomatidae</taxon>
        <taxon>Ancylostomatinae</taxon>
        <taxon>Ancylostoma</taxon>
    </lineage>
</organism>
<dbReference type="PROSITE" id="PS50004">
    <property type="entry name" value="C2"/>
    <property type="match status" value="1"/>
</dbReference>
<evidence type="ECO:0000313" key="2">
    <source>
        <dbReference type="EMBL" id="EPB79510.1"/>
    </source>
</evidence>
<dbReference type="InterPro" id="IPR000008">
    <property type="entry name" value="C2_dom"/>
</dbReference>
<dbReference type="Pfam" id="PF00168">
    <property type="entry name" value="C2"/>
    <property type="match status" value="1"/>
</dbReference>
<protein>
    <submittedName>
        <fullName evidence="2">C2 domain protein</fullName>
    </submittedName>
</protein>
<dbReference type="GO" id="GO:0072659">
    <property type="term" value="P:protein localization to plasma membrane"/>
    <property type="evidence" value="ECO:0007669"/>
    <property type="project" value="TreeGrafter"/>
</dbReference>
<keyword evidence="3" id="KW-1185">Reference proteome</keyword>
<dbReference type="SUPFAM" id="SSF49562">
    <property type="entry name" value="C2 domain (Calcium/lipid-binding domain, CaLB)"/>
    <property type="match status" value="1"/>
</dbReference>
<dbReference type="GO" id="GO:0065002">
    <property type="term" value="P:intracellular protein transmembrane transport"/>
    <property type="evidence" value="ECO:0007669"/>
    <property type="project" value="TreeGrafter"/>
</dbReference>
<dbReference type="GO" id="GO:0031340">
    <property type="term" value="P:positive regulation of vesicle fusion"/>
    <property type="evidence" value="ECO:0007669"/>
    <property type="project" value="TreeGrafter"/>
</dbReference>
<dbReference type="Gene3D" id="2.60.40.150">
    <property type="entry name" value="C2 domain"/>
    <property type="match status" value="1"/>
</dbReference>
<evidence type="ECO:0000259" key="1">
    <source>
        <dbReference type="PROSITE" id="PS50004"/>
    </source>
</evidence>
<dbReference type="GO" id="GO:0090314">
    <property type="term" value="P:positive regulation of protein targeting to membrane"/>
    <property type="evidence" value="ECO:0007669"/>
    <property type="project" value="TreeGrafter"/>
</dbReference>
<dbReference type="Proteomes" id="UP000054495">
    <property type="component" value="Unassembled WGS sequence"/>
</dbReference>
<dbReference type="SMART" id="SM00239">
    <property type="entry name" value="C2"/>
    <property type="match status" value="1"/>
</dbReference>
<dbReference type="GO" id="GO:0005509">
    <property type="term" value="F:calcium ion binding"/>
    <property type="evidence" value="ECO:0007669"/>
    <property type="project" value="TreeGrafter"/>
</dbReference>
<gene>
    <name evidence="2" type="ORF">ANCCEY_01447</name>
</gene>
<dbReference type="PANTHER" id="PTHR37412:SF2">
    <property type="entry name" value="C2 DOMAIN-CONTAINING PROTEIN 5"/>
    <property type="match status" value="1"/>
</dbReference>
<dbReference type="InterPro" id="IPR056431">
    <property type="entry name" value="C2CD5_YbjQ-rel_dom"/>
</dbReference>
<dbReference type="Pfam" id="PF23025">
    <property type="entry name" value="YbjQ_2"/>
    <property type="match status" value="3"/>
</dbReference>
<feature type="domain" description="C2" evidence="1">
    <location>
        <begin position="1"/>
        <end position="117"/>
    </location>
</feature>
<dbReference type="InterPro" id="IPR038983">
    <property type="entry name" value="C2CD5"/>
</dbReference>
<proteinExistence type="predicted"/>